<proteinExistence type="inferred from homology"/>
<dbReference type="GO" id="GO:0008146">
    <property type="term" value="F:sulfotransferase activity"/>
    <property type="evidence" value="ECO:0007669"/>
    <property type="project" value="InterPro"/>
</dbReference>
<protein>
    <recommendedName>
        <fullName evidence="3">Sulfotransferase domain-containing protein</fullName>
    </recommendedName>
</protein>
<feature type="domain" description="Sulfotransferase" evidence="3">
    <location>
        <begin position="2"/>
        <end position="110"/>
    </location>
</feature>
<name>X0SUE8_9ZZZZ</name>
<comment type="caution">
    <text evidence="4">The sequence shown here is derived from an EMBL/GenBank/DDBJ whole genome shotgun (WGS) entry which is preliminary data.</text>
</comment>
<evidence type="ECO:0000256" key="2">
    <source>
        <dbReference type="ARBA" id="ARBA00022679"/>
    </source>
</evidence>
<accession>X0SUE8</accession>
<comment type="similarity">
    <text evidence="1">Belongs to the sulfotransferase 1 family.</text>
</comment>
<keyword evidence="2" id="KW-0808">Transferase</keyword>
<evidence type="ECO:0000313" key="4">
    <source>
        <dbReference type="EMBL" id="GAF79537.1"/>
    </source>
</evidence>
<dbReference type="PANTHER" id="PTHR11783">
    <property type="entry name" value="SULFOTRANSFERASE SULT"/>
    <property type="match status" value="1"/>
</dbReference>
<feature type="non-terminal residue" evidence="4">
    <location>
        <position position="1"/>
    </location>
</feature>
<organism evidence="4">
    <name type="scientific">marine sediment metagenome</name>
    <dbReference type="NCBI Taxonomy" id="412755"/>
    <lineage>
        <taxon>unclassified sequences</taxon>
        <taxon>metagenomes</taxon>
        <taxon>ecological metagenomes</taxon>
    </lineage>
</organism>
<dbReference type="Pfam" id="PF00685">
    <property type="entry name" value="Sulfotransfer_1"/>
    <property type="match status" value="1"/>
</dbReference>
<dbReference type="AlphaFoldDB" id="X0SUE8"/>
<dbReference type="InterPro" id="IPR000863">
    <property type="entry name" value="Sulfotransferase_dom"/>
</dbReference>
<reference evidence="4" key="1">
    <citation type="journal article" date="2014" name="Front. Microbiol.">
        <title>High frequency of phylogenetically diverse reductive dehalogenase-homologous genes in deep subseafloor sedimentary metagenomes.</title>
        <authorList>
            <person name="Kawai M."/>
            <person name="Futagami T."/>
            <person name="Toyoda A."/>
            <person name="Takaki Y."/>
            <person name="Nishi S."/>
            <person name="Hori S."/>
            <person name="Arai W."/>
            <person name="Tsubouchi T."/>
            <person name="Morono Y."/>
            <person name="Uchiyama I."/>
            <person name="Ito T."/>
            <person name="Fujiyama A."/>
            <person name="Inagaki F."/>
            <person name="Takami H."/>
        </authorList>
    </citation>
    <scope>NUCLEOTIDE SEQUENCE</scope>
    <source>
        <strain evidence="4">Expedition CK06-06</strain>
    </source>
</reference>
<dbReference type="InterPro" id="IPR027417">
    <property type="entry name" value="P-loop_NTPase"/>
</dbReference>
<gene>
    <name evidence="4" type="ORF">S01H1_08840</name>
</gene>
<evidence type="ECO:0000256" key="1">
    <source>
        <dbReference type="ARBA" id="ARBA00005771"/>
    </source>
</evidence>
<dbReference type="SUPFAM" id="SSF52540">
    <property type="entry name" value="P-loop containing nucleoside triphosphate hydrolases"/>
    <property type="match status" value="1"/>
</dbReference>
<dbReference type="Gene3D" id="3.40.50.300">
    <property type="entry name" value="P-loop containing nucleotide triphosphate hydrolases"/>
    <property type="match status" value="1"/>
</dbReference>
<evidence type="ECO:0000259" key="3">
    <source>
        <dbReference type="Pfam" id="PF00685"/>
    </source>
</evidence>
<dbReference type="EMBL" id="BARS01004523">
    <property type="protein sequence ID" value="GAF79537.1"/>
    <property type="molecule type" value="Genomic_DNA"/>
</dbReference>
<sequence>VGRWDDHIQTWTTAHGLPMHVMRYEDMVADADKTFRSLFGFLQVPVQRDQLRRALDAASFKSLQKQERQKGFRERPRDMKQFFARGTAGGWRQDLTAVQVARVRSEFLATLERWYPEMLDETREMAGDR</sequence>